<proteinExistence type="predicted"/>
<evidence type="ECO:0000313" key="1">
    <source>
        <dbReference type="EMBL" id="GFO99960.1"/>
    </source>
</evidence>
<organism evidence="1 2">
    <name type="scientific">Lactobacillus helveticus</name>
    <name type="common">Lactobacillus suntoryeus</name>
    <dbReference type="NCBI Taxonomy" id="1587"/>
    <lineage>
        <taxon>Bacteria</taxon>
        <taxon>Bacillati</taxon>
        <taxon>Bacillota</taxon>
        <taxon>Bacilli</taxon>
        <taxon>Lactobacillales</taxon>
        <taxon>Lactobacillaceae</taxon>
        <taxon>Lactobacillus</taxon>
    </lineage>
</organism>
<gene>
    <name evidence="1" type="ORF">LHEH8_17160</name>
</gene>
<sequence>MNFTKVEFHFENVECGTIPSDIIEDMQFDDLHEDKHQGFEDGNIVFTNYLVADNCLIKLDYELANQYFTNFDEPLGKRLCEHDDIVDVTLHFADNTQERIEIAWSDNSDDDNEWQSHQLEVKKPLDKSDLDQIEPGLAEEMKEIEQNDRFLNRKILRIYIGKED</sequence>
<accession>A0A8H9F9A8</accession>
<dbReference type="RefSeq" id="WP_057730994.1">
    <property type="nucleotide sequence ID" value="NZ_BLYO01000345.1"/>
</dbReference>
<comment type="caution">
    <text evidence="1">The sequence shown here is derived from an EMBL/GenBank/DDBJ whole genome shotgun (WGS) entry which is preliminary data.</text>
</comment>
<dbReference type="AlphaFoldDB" id="A0A8H9F9A8"/>
<evidence type="ECO:0000313" key="2">
    <source>
        <dbReference type="Proteomes" id="UP000618094"/>
    </source>
</evidence>
<dbReference type="EMBL" id="BLYO01000345">
    <property type="protein sequence ID" value="GFO99960.1"/>
    <property type="molecule type" value="Genomic_DNA"/>
</dbReference>
<protein>
    <submittedName>
        <fullName evidence="1">Uncharacterized protein</fullName>
    </submittedName>
</protein>
<dbReference type="Proteomes" id="UP000618094">
    <property type="component" value="Unassembled WGS sequence"/>
</dbReference>
<reference evidence="1" key="1">
    <citation type="submission" date="2020-07" db="EMBL/GenBank/DDBJ databases">
        <title>Draft genome sequence of Lactobacillus helveticus strain H-8.</title>
        <authorList>
            <person name="Endo A."/>
            <person name="Maeno S."/>
            <person name="Kido Y."/>
        </authorList>
    </citation>
    <scope>NUCLEOTIDE SEQUENCE</scope>
    <source>
        <strain evidence="1">H-8</strain>
    </source>
</reference>
<name>A0A8H9F9A8_LACHE</name>